<gene>
    <name evidence="1" type="ORF">ACI1P1_15865</name>
</gene>
<reference evidence="1" key="1">
    <citation type="submission" date="2024-12" db="EMBL/GenBank/DDBJ databases">
        <authorList>
            <person name="Wu N."/>
        </authorList>
    </citation>
    <scope>NUCLEOTIDE SEQUENCE</scope>
    <source>
        <strain evidence="1">P15</strain>
    </source>
</reference>
<proteinExistence type="predicted"/>
<dbReference type="EMBL" id="JBJURJ010000010">
    <property type="protein sequence ID" value="MFM9329772.1"/>
    <property type="molecule type" value="Genomic_DNA"/>
</dbReference>
<organism evidence="1 2">
    <name type="scientific">Paenibacillus mesotrionivorans</name>
    <dbReference type="NCBI Taxonomy" id="3160968"/>
    <lineage>
        <taxon>Bacteria</taxon>
        <taxon>Bacillati</taxon>
        <taxon>Bacillota</taxon>
        <taxon>Bacilli</taxon>
        <taxon>Bacillales</taxon>
        <taxon>Paenibacillaceae</taxon>
        <taxon>Paenibacillus</taxon>
    </lineage>
</organism>
<protein>
    <submittedName>
        <fullName evidence="1">Carbohydrate ABC transporter permease</fullName>
    </submittedName>
</protein>
<name>A0ACC7P626_9BACL</name>
<sequence length="285" mass="31527">MVKSRLRGLPLYLVLALCAFTTVFPILNVLAMSFSSSRAIVSGEVVLWPVEFNSMAYLKLFQDGQLLYAMRNTVVITLLGTLLQMTATTLAAFSLSKQRLKGRAVFTFAVLFSMMFGTGLIPLFLLIKSLHLMNTFWAIWLPGLVSAYNLFVMKSFFEGLPKELEESAMIDGATDLTVFIRLTLPLSKPILAAISLFYAVALWNTYANALYFISKSKLLPVTVKLYQMLQTPLDALLSGGDASRYIQPEGLKAAGIMITVLPILCVYPFLQKYFVKGVLLGSVKG</sequence>
<keyword evidence="2" id="KW-1185">Reference proteome</keyword>
<comment type="caution">
    <text evidence="1">The sequence shown here is derived from an EMBL/GenBank/DDBJ whole genome shotgun (WGS) entry which is preliminary data.</text>
</comment>
<evidence type="ECO:0000313" key="2">
    <source>
        <dbReference type="Proteomes" id="UP001631969"/>
    </source>
</evidence>
<dbReference type="Proteomes" id="UP001631969">
    <property type="component" value="Unassembled WGS sequence"/>
</dbReference>
<accession>A0ACC7P626</accession>
<evidence type="ECO:0000313" key="1">
    <source>
        <dbReference type="EMBL" id="MFM9329772.1"/>
    </source>
</evidence>